<proteinExistence type="predicted"/>
<dbReference type="Proteomes" id="UP001310290">
    <property type="component" value="Unassembled WGS sequence"/>
</dbReference>
<accession>A0ABU8B0P7</accession>
<reference evidence="1" key="1">
    <citation type="submission" date="2023-04" db="EMBL/GenBank/DDBJ databases">
        <title>Genomic diversity of scab-causing Streptomyces spp. in the province of Quebec, Canada.</title>
        <authorList>
            <person name="Biessy A."/>
            <person name="Cadieux M."/>
            <person name="Ciotola M."/>
            <person name="Filion M."/>
        </authorList>
    </citation>
    <scope>NUCLEOTIDE SEQUENCE</scope>
    <source>
        <strain evidence="1">B21-115</strain>
    </source>
</reference>
<keyword evidence="2" id="KW-1185">Reference proteome</keyword>
<organism evidence="1 2">
    <name type="scientific">Streptomyces bottropensis</name>
    <dbReference type="NCBI Taxonomy" id="42235"/>
    <lineage>
        <taxon>Bacteria</taxon>
        <taxon>Bacillati</taxon>
        <taxon>Actinomycetota</taxon>
        <taxon>Actinomycetes</taxon>
        <taxon>Kitasatosporales</taxon>
        <taxon>Streptomycetaceae</taxon>
        <taxon>Streptomyces</taxon>
    </lineage>
</organism>
<comment type="caution">
    <text evidence="1">The sequence shown here is derived from an EMBL/GenBank/DDBJ whole genome shotgun (WGS) entry which is preliminary data.</text>
</comment>
<gene>
    <name evidence="1" type="ORF">QBA35_40900</name>
</gene>
<name>A0ABU8B0P7_9ACTN</name>
<dbReference type="EMBL" id="JARULZ010000003">
    <property type="protein sequence ID" value="MEH0639509.1"/>
    <property type="molecule type" value="Genomic_DNA"/>
</dbReference>
<evidence type="ECO:0000313" key="1">
    <source>
        <dbReference type="EMBL" id="MEH0639509.1"/>
    </source>
</evidence>
<evidence type="ECO:0000313" key="2">
    <source>
        <dbReference type="Proteomes" id="UP001310290"/>
    </source>
</evidence>
<protein>
    <submittedName>
        <fullName evidence="1">Uncharacterized protein</fullName>
    </submittedName>
</protein>
<dbReference type="RefSeq" id="WP_334661931.1">
    <property type="nucleotide sequence ID" value="NZ_JARULZ010000003.1"/>
</dbReference>
<sequence>MLDQAEVGLTGVEVLPGDGGLDGVTRAHPLLGRGRGGRPVRLVSLPVSQVCRVYGWLVTPFGRAYWTTYNS</sequence>